<feature type="compositionally biased region" description="Polar residues" evidence="1">
    <location>
        <begin position="1"/>
        <end position="17"/>
    </location>
</feature>
<organism evidence="2 3">
    <name type="scientific">Strongylus vulgaris</name>
    <name type="common">Blood worm</name>
    <dbReference type="NCBI Taxonomy" id="40348"/>
    <lineage>
        <taxon>Eukaryota</taxon>
        <taxon>Metazoa</taxon>
        <taxon>Ecdysozoa</taxon>
        <taxon>Nematoda</taxon>
        <taxon>Chromadorea</taxon>
        <taxon>Rhabditida</taxon>
        <taxon>Rhabditina</taxon>
        <taxon>Rhabditomorpha</taxon>
        <taxon>Strongyloidea</taxon>
        <taxon>Strongylidae</taxon>
        <taxon>Strongylus</taxon>
    </lineage>
</organism>
<keyword evidence="3" id="KW-1185">Reference proteome</keyword>
<name>A0A3P7IH71_STRVU</name>
<evidence type="ECO:0000256" key="1">
    <source>
        <dbReference type="SAM" id="MobiDB-lite"/>
    </source>
</evidence>
<gene>
    <name evidence="2" type="ORF">SVUK_LOCUS7549</name>
</gene>
<sequence length="108" mass="11736">MGSSQLSMLTSFNTSSEPQKRGYQGASATRVTPSIAQLVSYRTATNINTCKFILAHPTPSLIGMRLENFTSERSGFFGNADDFQVQRRVAAFPTPFHPRAGTGSGPFM</sequence>
<proteinExistence type="predicted"/>
<reference evidence="2 3" key="1">
    <citation type="submission" date="2018-11" db="EMBL/GenBank/DDBJ databases">
        <authorList>
            <consortium name="Pathogen Informatics"/>
        </authorList>
    </citation>
    <scope>NUCLEOTIDE SEQUENCE [LARGE SCALE GENOMIC DNA]</scope>
</reference>
<evidence type="ECO:0000313" key="3">
    <source>
        <dbReference type="Proteomes" id="UP000270094"/>
    </source>
</evidence>
<dbReference type="AlphaFoldDB" id="A0A3P7IH71"/>
<evidence type="ECO:0000313" key="2">
    <source>
        <dbReference type="EMBL" id="VDM72551.1"/>
    </source>
</evidence>
<dbReference type="EMBL" id="UYYB01025921">
    <property type="protein sequence ID" value="VDM72551.1"/>
    <property type="molecule type" value="Genomic_DNA"/>
</dbReference>
<protein>
    <submittedName>
        <fullName evidence="2">Uncharacterized protein</fullName>
    </submittedName>
</protein>
<feature type="region of interest" description="Disordered" evidence="1">
    <location>
        <begin position="1"/>
        <end position="29"/>
    </location>
</feature>
<accession>A0A3P7IH71</accession>
<dbReference type="Proteomes" id="UP000270094">
    <property type="component" value="Unassembled WGS sequence"/>
</dbReference>